<dbReference type="Proteomes" id="UP001175000">
    <property type="component" value="Unassembled WGS sequence"/>
</dbReference>
<evidence type="ECO:0000256" key="1">
    <source>
        <dbReference type="SAM" id="MobiDB-lite"/>
    </source>
</evidence>
<gene>
    <name evidence="2" type="ORF">B0T14DRAFT_490072</name>
</gene>
<reference evidence="2" key="1">
    <citation type="submission" date="2023-06" db="EMBL/GenBank/DDBJ databases">
        <title>Genome-scale phylogeny and comparative genomics of the fungal order Sordariales.</title>
        <authorList>
            <consortium name="Lawrence Berkeley National Laboratory"/>
            <person name="Hensen N."/>
            <person name="Bonometti L."/>
            <person name="Westerberg I."/>
            <person name="Brannstrom I.O."/>
            <person name="Guillou S."/>
            <person name="Cros-Aarteil S."/>
            <person name="Calhoun S."/>
            <person name="Haridas S."/>
            <person name="Kuo A."/>
            <person name="Mondo S."/>
            <person name="Pangilinan J."/>
            <person name="Riley R."/>
            <person name="Labutti K."/>
            <person name="Andreopoulos B."/>
            <person name="Lipzen A."/>
            <person name="Chen C."/>
            <person name="Yanf M."/>
            <person name="Daum C."/>
            <person name="Ng V."/>
            <person name="Clum A."/>
            <person name="Steindorff A."/>
            <person name="Ohm R."/>
            <person name="Martin F."/>
            <person name="Silar P."/>
            <person name="Natvig D."/>
            <person name="Lalanne C."/>
            <person name="Gautier V."/>
            <person name="Ament-Velasquez S.L."/>
            <person name="Kruys A."/>
            <person name="Hutchinson M.I."/>
            <person name="Powell A.J."/>
            <person name="Barry K."/>
            <person name="Miller A.N."/>
            <person name="Grigoriev I.V."/>
            <person name="Debuchy R."/>
            <person name="Gladieux P."/>
            <person name="Thoren M.H."/>
            <person name="Johannesson H."/>
        </authorList>
    </citation>
    <scope>NUCLEOTIDE SEQUENCE</scope>
    <source>
        <strain evidence="2">CBS 606.72</strain>
    </source>
</reference>
<evidence type="ECO:0000313" key="3">
    <source>
        <dbReference type="Proteomes" id="UP001175000"/>
    </source>
</evidence>
<protein>
    <submittedName>
        <fullName evidence="2">Uncharacterized protein</fullName>
    </submittedName>
</protein>
<accession>A0AA39XCS1</accession>
<dbReference type="AlphaFoldDB" id="A0AA39XCS1"/>
<name>A0AA39XCS1_9PEZI</name>
<organism evidence="2 3">
    <name type="scientific">Immersiella caudata</name>
    <dbReference type="NCBI Taxonomy" id="314043"/>
    <lineage>
        <taxon>Eukaryota</taxon>
        <taxon>Fungi</taxon>
        <taxon>Dikarya</taxon>
        <taxon>Ascomycota</taxon>
        <taxon>Pezizomycotina</taxon>
        <taxon>Sordariomycetes</taxon>
        <taxon>Sordariomycetidae</taxon>
        <taxon>Sordariales</taxon>
        <taxon>Lasiosphaeriaceae</taxon>
        <taxon>Immersiella</taxon>
    </lineage>
</organism>
<sequence>MAARNEAADSLKSAVSTKGPHLPRDFPTSLQGKLWAPATSFPVYTTASASASASTIASSTIASSTITSSTSLSSPDVLRILRKVVTPHIFSEPAKGHFAHSSLSRAIAQVPHLRAGIHAFTEGMWNCASHMVTALEKFPDSGNPAKTAWNLATGRRVDVLGGACGYVGGDGEVCRGDGFAEGE</sequence>
<evidence type="ECO:0000313" key="2">
    <source>
        <dbReference type="EMBL" id="KAK0631539.1"/>
    </source>
</evidence>
<feature type="region of interest" description="Disordered" evidence="1">
    <location>
        <begin position="1"/>
        <end position="24"/>
    </location>
</feature>
<dbReference type="PANTHER" id="PTHR43712:SF16">
    <property type="entry name" value="O-METHYLTRANSFERASE ELCB"/>
    <property type="match status" value="1"/>
</dbReference>
<dbReference type="EMBL" id="JAULSU010000001">
    <property type="protein sequence ID" value="KAK0631539.1"/>
    <property type="molecule type" value="Genomic_DNA"/>
</dbReference>
<proteinExistence type="predicted"/>
<keyword evidence="3" id="KW-1185">Reference proteome</keyword>
<dbReference type="PANTHER" id="PTHR43712">
    <property type="entry name" value="PUTATIVE (AFU_ORTHOLOGUE AFUA_4G14580)-RELATED"/>
    <property type="match status" value="1"/>
</dbReference>
<comment type="caution">
    <text evidence="2">The sequence shown here is derived from an EMBL/GenBank/DDBJ whole genome shotgun (WGS) entry which is preliminary data.</text>
</comment>